<evidence type="ECO:0000313" key="1">
    <source>
        <dbReference type="EMBL" id="KAG5661354.1"/>
    </source>
</evidence>
<dbReference type="Proteomes" id="UP000782241">
    <property type="component" value="Unassembled WGS sequence"/>
</dbReference>
<sequence length="239" mass="26965">MEDLPSDERMLKTLNDFRDSNITLVEWETPLLQRLSYPLAPKPDFIFLVPDDQIRDACDIAKANGLLDSVQPPNYISEHTNECFRFAFGTPSSQLILLPLSWTGIKMEELVAVENTNLPCSIWTIPIPAFCAAYLRMIMQEGPESIIRIIATADLSGVVGYSLFDMSYEGSYMAAPGDDNYVEDEEKDALELEKAIDTMKQWNFIESTEWARDIMLQLVSGKLLYEFLPSKGGMEVSQG</sequence>
<proteinExistence type="predicted"/>
<evidence type="ECO:0000313" key="2">
    <source>
        <dbReference type="Proteomes" id="UP000782241"/>
    </source>
</evidence>
<accession>A0A9P7H417</accession>
<protein>
    <submittedName>
        <fullName evidence="1">Uncharacterized protein</fullName>
    </submittedName>
</protein>
<dbReference type="EMBL" id="JAGPUO010000007">
    <property type="protein sequence ID" value="KAG5661354.1"/>
    <property type="molecule type" value="Genomic_DNA"/>
</dbReference>
<dbReference type="AlphaFoldDB" id="A0A9P7H417"/>
<reference evidence="1" key="1">
    <citation type="submission" date="2021-04" db="EMBL/GenBank/DDBJ databases">
        <title>Draft genome of Fusarium avenaceum strain F156N33, isolated from an atmospheric sample in Virginia.</title>
        <authorList>
            <person name="Yang S."/>
            <person name="Vinatzer B.A."/>
            <person name="Coleman J."/>
        </authorList>
    </citation>
    <scope>NUCLEOTIDE SEQUENCE</scope>
    <source>
        <strain evidence="1">F156N33</strain>
    </source>
</reference>
<name>A0A9P7H417_9HYPO</name>
<keyword evidence="2" id="KW-1185">Reference proteome</keyword>
<organism evidence="1 2">
    <name type="scientific">Fusarium avenaceum</name>
    <dbReference type="NCBI Taxonomy" id="40199"/>
    <lineage>
        <taxon>Eukaryota</taxon>
        <taxon>Fungi</taxon>
        <taxon>Dikarya</taxon>
        <taxon>Ascomycota</taxon>
        <taxon>Pezizomycotina</taxon>
        <taxon>Sordariomycetes</taxon>
        <taxon>Hypocreomycetidae</taxon>
        <taxon>Hypocreales</taxon>
        <taxon>Nectriaceae</taxon>
        <taxon>Fusarium</taxon>
        <taxon>Fusarium tricinctum species complex</taxon>
    </lineage>
</organism>
<gene>
    <name evidence="1" type="ORF">KAF25_005476</name>
</gene>
<comment type="caution">
    <text evidence="1">The sequence shown here is derived from an EMBL/GenBank/DDBJ whole genome shotgun (WGS) entry which is preliminary data.</text>
</comment>